<dbReference type="GO" id="GO:0008168">
    <property type="term" value="F:methyltransferase activity"/>
    <property type="evidence" value="ECO:0007669"/>
    <property type="project" value="UniProtKB-KW"/>
</dbReference>
<dbReference type="InterPro" id="IPR017972">
    <property type="entry name" value="Cyt_P450_CS"/>
</dbReference>
<proteinExistence type="inferred from homology"/>
<dbReference type="InterPro" id="IPR001128">
    <property type="entry name" value="Cyt_P450"/>
</dbReference>
<dbReference type="GO" id="GO:0005506">
    <property type="term" value="F:iron ion binding"/>
    <property type="evidence" value="ECO:0007669"/>
    <property type="project" value="InterPro"/>
</dbReference>
<comment type="caution">
    <text evidence="9">The sequence shown here is derived from an EMBL/GenBank/DDBJ whole genome shotgun (WGS) entry which is preliminary data.</text>
</comment>
<evidence type="ECO:0000256" key="4">
    <source>
        <dbReference type="ARBA" id="ARBA00023002"/>
    </source>
</evidence>
<feature type="transmembrane region" description="Helical" evidence="8">
    <location>
        <begin position="20"/>
        <end position="42"/>
    </location>
</feature>
<dbReference type="PRINTS" id="PR00463">
    <property type="entry name" value="EP450I"/>
</dbReference>
<keyword evidence="8" id="KW-0472">Membrane</keyword>
<evidence type="ECO:0000256" key="7">
    <source>
        <dbReference type="RuleBase" id="RU000461"/>
    </source>
</evidence>
<name>A0A401L0E2_ASPAW</name>
<evidence type="ECO:0000256" key="3">
    <source>
        <dbReference type="ARBA" id="ARBA00022723"/>
    </source>
</evidence>
<dbReference type="EMBL" id="BDHI01000021">
    <property type="protein sequence ID" value="GCB25045.1"/>
    <property type="molecule type" value="Genomic_DNA"/>
</dbReference>
<dbReference type="AlphaFoldDB" id="A0A401L0E2"/>
<gene>
    <name evidence="9" type="ORF">AAWM_07930</name>
</gene>
<dbReference type="Pfam" id="PF00067">
    <property type="entry name" value="p450"/>
    <property type="match status" value="1"/>
</dbReference>
<dbReference type="STRING" id="105351.A0A401L0E2"/>
<accession>A0A401L0E2</accession>
<keyword evidence="9" id="KW-0489">Methyltransferase</keyword>
<sequence>MIRGSLLTLAMAHIENLQGLIAQSLLLAAFAIVSAIFCRCFYRIYLHPLSSVPGPKLAACTSLWLAYHTYIGDECTVVYDLHRKYGAVLRVAPNDVDIADKDALEPIYIARGGFPKTPAYSKFDIDGHTTIFSSLTLPERATRAKAVAPLFSTASIRSSQEALREVFDDFAKRLQAEARTGRPVNVLNVTRAMAIDAVSTYLFHERYGAITEKTESMSASPFVDSFAGVGAFFNIVPGKIGDFVMEVIERWSTTKNVEQSHGLIDQYTRRLIQTAIPKNGSYQSRLLEKSTITQSQIELKDVCFAGTDSTGMNTATILWYLAKHPEIYDRLRQAVMESINNDEDPTACAYLRGVVREGLRLSWANPIRLPRAVPAGGWKYRDYYFPAGTSVGVAAFQLHQDSSVFPEPQQFHPERWDNADDEMLTAFFAFGKGTRACIAQSLAMYEVTMAIFTVVKADVLRGASIVGDRIEIKEWFNSKVKGQEILIQFASN</sequence>
<evidence type="ECO:0000256" key="2">
    <source>
        <dbReference type="ARBA" id="ARBA00010617"/>
    </source>
</evidence>
<reference evidence="9 10" key="1">
    <citation type="submission" date="2016-09" db="EMBL/GenBank/DDBJ databases">
        <title>Aspergillus awamori IFM 58123T.</title>
        <authorList>
            <person name="Kusuya Y."/>
            <person name="Shimizu M."/>
            <person name="Takahashi H."/>
            <person name="Yaguchi T."/>
        </authorList>
    </citation>
    <scope>NUCLEOTIDE SEQUENCE [LARGE SCALE GENOMIC DNA]</scope>
    <source>
        <strain evidence="9 10">IFM 58123</strain>
    </source>
</reference>
<dbReference type="PANTHER" id="PTHR24305:SF156">
    <property type="entry name" value="P450, PUTATIVE (EUROFUNG)-RELATED"/>
    <property type="match status" value="1"/>
</dbReference>
<dbReference type="GO" id="GO:0004497">
    <property type="term" value="F:monooxygenase activity"/>
    <property type="evidence" value="ECO:0007669"/>
    <property type="project" value="UniProtKB-KW"/>
</dbReference>
<dbReference type="GO" id="GO:0020037">
    <property type="term" value="F:heme binding"/>
    <property type="evidence" value="ECO:0007669"/>
    <property type="project" value="InterPro"/>
</dbReference>
<dbReference type="Proteomes" id="UP000286921">
    <property type="component" value="Unassembled WGS sequence"/>
</dbReference>
<keyword evidence="5 6" id="KW-0408">Iron</keyword>
<protein>
    <submittedName>
        <fullName evidence="9">Pisatin demethylase</fullName>
    </submittedName>
</protein>
<keyword evidence="9" id="KW-0808">Transferase</keyword>
<evidence type="ECO:0000256" key="8">
    <source>
        <dbReference type="SAM" id="Phobius"/>
    </source>
</evidence>
<feature type="binding site" description="axial binding residue" evidence="6">
    <location>
        <position position="437"/>
    </location>
    <ligand>
        <name>heme</name>
        <dbReference type="ChEBI" id="CHEBI:30413"/>
    </ligand>
    <ligandPart>
        <name>Fe</name>
        <dbReference type="ChEBI" id="CHEBI:18248"/>
    </ligandPart>
</feature>
<organism evidence="9 10">
    <name type="scientific">Aspergillus awamori</name>
    <name type="common">Black koji mold</name>
    <dbReference type="NCBI Taxonomy" id="105351"/>
    <lineage>
        <taxon>Eukaryota</taxon>
        <taxon>Fungi</taxon>
        <taxon>Dikarya</taxon>
        <taxon>Ascomycota</taxon>
        <taxon>Pezizomycotina</taxon>
        <taxon>Eurotiomycetes</taxon>
        <taxon>Eurotiomycetidae</taxon>
        <taxon>Eurotiales</taxon>
        <taxon>Aspergillaceae</taxon>
        <taxon>Aspergillus</taxon>
    </lineage>
</organism>
<evidence type="ECO:0000256" key="6">
    <source>
        <dbReference type="PIRSR" id="PIRSR602401-1"/>
    </source>
</evidence>
<dbReference type="GO" id="GO:0016705">
    <property type="term" value="F:oxidoreductase activity, acting on paired donors, with incorporation or reduction of molecular oxygen"/>
    <property type="evidence" value="ECO:0007669"/>
    <property type="project" value="InterPro"/>
</dbReference>
<evidence type="ECO:0000256" key="1">
    <source>
        <dbReference type="ARBA" id="ARBA00001971"/>
    </source>
</evidence>
<keyword evidence="8" id="KW-1133">Transmembrane helix</keyword>
<dbReference type="GO" id="GO:0032259">
    <property type="term" value="P:methylation"/>
    <property type="evidence" value="ECO:0007669"/>
    <property type="project" value="UniProtKB-KW"/>
</dbReference>
<evidence type="ECO:0000313" key="10">
    <source>
        <dbReference type="Proteomes" id="UP000286921"/>
    </source>
</evidence>
<comment type="similarity">
    <text evidence="2 7">Belongs to the cytochrome P450 family.</text>
</comment>
<dbReference type="InterPro" id="IPR002401">
    <property type="entry name" value="Cyt_P450_E_grp-I"/>
</dbReference>
<evidence type="ECO:0000313" key="9">
    <source>
        <dbReference type="EMBL" id="GCB25045.1"/>
    </source>
</evidence>
<dbReference type="Gene3D" id="1.10.630.10">
    <property type="entry name" value="Cytochrome P450"/>
    <property type="match status" value="1"/>
</dbReference>
<evidence type="ECO:0000256" key="5">
    <source>
        <dbReference type="ARBA" id="ARBA00023004"/>
    </source>
</evidence>
<keyword evidence="6 7" id="KW-0349">Heme</keyword>
<keyword evidence="8" id="KW-0812">Transmembrane</keyword>
<dbReference type="InterPro" id="IPR050121">
    <property type="entry name" value="Cytochrome_P450_monoxygenase"/>
</dbReference>
<keyword evidence="7" id="KW-0503">Monooxygenase</keyword>
<dbReference type="CDD" id="cd11062">
    <property type="entry name" value="CYP58-like"/>
    <property type="match status" value="1"/>
</dbReference>
<comment type="cofactor">
    <cofactor evidence="1 6">
        <name>heme</name>
        <dbReference type="ChEBI" id="CHEBI:30413"/>
    </cofactor>
</comment>
<dbReference type="PANTHER" id="PTHR24305">
    <property type="entry name" value="CYTOCHROME P450"/>
    <property type="match status" value="1"/>
</dbReference>
<keyword evidence="4 7" id="KW-0560">Oxidoreductase</keyword>
<dbReference type="SUPFAM" id="SSF48264">
    <property type="entry name" value="Cytochrome P450"/>
    <property type="match status" value="1"/>
</dbReference>
<dbReference type="PROSITE" id="PS00086">
    <property type="entry name" value="CYTOCHROME_P450"/>
    <property type="match status" value="1"/>
</dbReference>
<keyword evidence="3 6" id="KW-0479">Metal-binding</keyword>
<dbReference type="InterPro" id="IPR036396">
    <property type="entry name" value="Cyt_P450_sf"/>
</dbReference>
<keyword evidence="10" id="KW-1185">Reference proteome</keyword>